<dbReference type="Pfam" id="PF13649">
    <property type="entry name" value="Methyltransf_25"/>
    <property type="match status" value="1"/>
</dbReference>
<keyword evidence="4" id="KW-1185">Reference proteome</keyword>
<reference evidence="3 4" key="1">
    <citation type="submission" date="2021-07" db="EMBL/GenBank/DDBJ databases">
        <title>Actinomadura sp. PM05-2 isolated from lichen.</title>
        <authorList>
            <person name="Somphong A."/>
            <person name="Phongsopitanun W."/>
            <person name="Tanasupawat S."/>
            <person name="Peongsungnone V."/>
        </authorList>
    </citation>
    <scope>NUCLEOTIDE SEQUENCE [LARGE SCALE GENOMIC DNA]</scope>
    <source>
        <strain evidence="3 4">PM05-2</strain>
    </source>
</reference>
<evidence type="ECO:0000313" key="4">
    <source>
        <dbReference type="Proteomes" id="UP000774570"/>
    </source>
</evidence>
<keyword evidence="3" id="KW-0489">Methyltransferase</keyword>
<proteinExistence type="predicted"/>
<keyword evidence="1" id="KW-0808">Transferase</keyword>
<accession>A0ABS7FLX4</accession>
<dbReference type="Gene3D" id="3.40.50.150">
    <property type="entry name" value="Vaccinia Virus protein VP39"/>
    <property type="match status" value="1"/>
</dbReference>
<sequence>MAVAAEQGKRVRGGSRVRSAVLWDALRALVDRVAPDGGPRDVVDVGGGTGGFAVPLARLGHRVTVVDANPDALAALERRAADAGVRVRAVQGDAVDAPGLAGEGSADLVLCHRVLEYVDDPAAVLAAMAATVRPGGSVSVLSAGRFGAVVQRALAGHFDDALRTLAGTAEGAAPQERAPRRYHTREDLAGLASGAGLKPVEVHGVRIFTDLVPAGPLDADAASADALLALESAAAVHPVLRELAAQLHLVAERP</sequence>
<dbReference type="GO" id="GO:0008168">
    <property type="term" value="F:methyltransferase activity"/>
    <property type="evidence" value="ECO:0007669"/>
    <property type="project" value="UniProtKB-KW"/>
</dbReference>
<evidence type="ECO:0000259" key="2">
    <source>
        <dbReference type="Pfam" id="PF13649"/>
    </source>
</evidence>
<evidence type="ECO:0000256" key="1">
    <source>
        <dbReference type="ARBA" id="ARBA00022679"/>
    </source>
</evidence>
<dbReference type="SUPFAM" id="SSF53335">
    <property type="entry name" value="S-adenosyl-L-methionine-dependent methyltransferases"/>
    <property type="match status" value="1"/>
</dbReference>
<dbReference type="GO" id="GO:0032259">
    <property type="term" value="P:methylation"/>
    <property type="evidence" value="ECO:0007669"/>
    <property type="project" value="UniProtKB-KW"/>
</dbReference>
<comment type="caution">
    <text evidence="3">The sequence shown here is derived from an EMBL/GenBank/DDBJ whole genome shotgun (WGS) entry which is preliminary data.</text>
</comment>
<feature type="domain" description="Methyltransferase" evidence="2">
    <location>
        <begin position="42"/>
        <end position="136"/>
    </location>
</feature>
<dbReference type="EMBL" id="JAIBOA010000001">
    <property type="protein sequence ID" value="MBW8481005.1"/>
    <property type="molecule type" value="Genomic_DNA"/>
</dbReference>
<name>A0ABS7FLX4_9ACTN</name>
<dbReference type="InterPro" id="IPR029063">
    <property type="entry name" value="SAM-dependent_MTases_sf"/>
</dbReference>
<dbReference type="Proteomes" id="UP000774570">
    <property type="component" value="Unassembled WGS sequence"/>
</dbReference>
<dbReference type="InterPro" id="IPR041698">
    <property type="entry name" value="Methyltransf_25"/>
</dbReference>
<protein>
    <submittedName>
        <fullName evidence="3">Methyltransferase domain-containing protein</fullName>
    </submittedName>
</protein>
<evidence type="ECO:0000313" key="3">
    <source>
        <dbReference type="EMBL" id="MBW8481005.1"/>
    </source>
</evidence>
<organism evidence="3 4">
    <name type="scientific">Actinomadura parmotrematis</name>
    <dbReference type="NCBI Taxonomy" id="2864039"/>
    <lineage>
        <taxon>Bacteria</taxon>
        <taxon>Bacillati</taxon>
        <taxon>Actinomycetota</taxon>
        <taxon>Actinomycetes</taxon>
        <taxon>Streptosporangiales</taxon>
        <taxon>Thermomonosporaceae</taxon>
        <taxon>Actinomadura</taxon>
    </lineage>
</organism>
<dbReference type="PANTHER" id="PTHR43861">
    <property type="entry name" value="TRANS-ACONITATE 2-METHYLTRANSFERASE-RELATED"/>
    <property type="match status" value="1"/>
</dbReference>
<gene>
    <name evidence="3" type="ORF">K1Y72_01395</name>
</gene>